<dbReference type="AlphaFoldDB" id="A0A7J6X6A2"/>
<protein>
    <submittedName>
        <fullName evidence="4">Cellular nucleic acid-binding protein</fullName>
    </submittedName>
</protein>
<name>A0A7J6X6A2_THATH</name>
<dbReference type="SUPFAM" id="SSF57756">
    <property type="entry name" value="Retrovirus zinc finger-like domains"/>
    <property type="match status" value="1"/>
</dbReference>
<feature type="domain" description="CCHC-type" evidence="3">
    <location>
        <begin position="274"/>
        <end position="289"/>
    </location>
</feature>
<feature type="domain" description="CCHC-type" evidence="3">
    <location>
        <begin position="303"/>
        <end position="317"/>
    </location>
</feature>
<keyword evidence="1" id="KW-0479">Metal-binding</keyword>
<dbReference type="Gene3D" id="4.10.60.10">
    <property type="entry name" value="Zinc finger, CCHC-type"/>
    <property type="match status" value="1"/>
</dbReference>
<dbReference type="OrthoDB" id="2272416at2759"/>
<dbReference type="InterPro" id="IPR001878">
    <property type="entry name" value="Znf_CCHC"/>
</dbReference>
<dbReference type="InterPro" id="IPR005162">
    <property type="entry name" value="Retrotrans_gag_dom"/>
</dbReference>
<dbReference type="PROSITE" id="PS50158">
    <property type="entry name" value="ZF_CCHC"/>
    <property type="match status" value="2"/>
</dbReference>
<dbReference type="InterPro" id="IPR032567">
    <property type="entry name" value="RTL1-rel"/>
</dbReference>
<evidence type="ECO:0000256" key="1">
    <source>
        <dbReference type="PROSITE-ProRule" id="PRU00047"/>
    </source>
</evidence>
<comment type="caution">
    <text evidence="4">The sequence shown here is derived from an EMBL/GenBank/DDBJ whole genome shotgun (WGS) entry which is preliminary data.</text>
</comment>
<dbReference type="GO" id="GO:0008270">
    <property type="term" value="F:zinc ion binding"/>
    <property type="evidence" value="ECO:0007669"/>
    <property type="project" value="UniProtKB-KW"/>
</dbReference>
<feature type="compositionally biased region" description="Basic and acidic residues" evidence="2">
    <location>
        <begin position="18"/>
        <end position="32"/>
    </location>
</feature>
<evidence type="ECO:0000313" key="5">
    <source>
        <dbReference type="Proteomes" id="UP000554482"/>
    </source>
</evidence>
<dbReference type="SMART" id="SM00343">
    <property type="entry name" value="ZnF_C2HC"/>
    <property type="match status" value="2"/>
</dbReference>
<dbReference type="InterPro" id="IPR036875">
    <property type="entry name" value="Znf_CCHC_sf"/>
</dbReference>
<feature type="compositionally biased region" description="Basic and acidic residues" evidence="2">
    <location>
        <begin position="241"/>
        <end position="251"/>
    </location>
</feature>
<keyword evidence="5" id="KW-1185">Reference proteome</keyword>
<dbReference type="Proteomes" id="UP000554482">
    <property type="component" value="Unassembled WGS sequence"/>
</dbReference>
<feature type="region of interest" description="Disordered" evidence="2">
    <location>
        <begin position="18"/>
        <end position="39"/>
    </location>
</feature>
<evidence type="ECO:0000259" key="3">
    <source>
        <dbReference type="PROSITE" id="PS50158"/>
    </source>
</evidence>
<feature type="region of interest" description="Disordered" evidence="2">
    <location>
        <begin position="232"/>
        <end position="263"/>
    </location>
</feature>
<gene>
    <name evidence="4" type="ORF">FRX31_005189</name>
</gene>
<proteinExistence type="predicted"/>
<dbReference type="GO" id="GO:0003676">
    <property type="term" value="F:nucleic acid binding"/>
    <property type="evidence" value="ECO:0007669"/>
    <property type="project" value="InterPro"/>
</dbReference>
<organism evidence="4 5">
    <name type="scientific">Thalictrum thalictroides</name>
    <name type="common">Rue-anemone</name>
    <name type="synonym">Anemone thalictroides</name>
    <dbReference type="NCBI Taxonomy" id="46969"/>
    <lineage>
        <taxon>Eukaryota</taxon>
        <taxon>Viridiplantae</taxon>
        <taxon>Streptophyta</taxon>
        <taxon>Embryophyta</taxon>
        <taxon>Tracheophyta</taxon>
        <taxon>Spermatophyta</taxon>
        <taxon>Magnoliopsida</taxon>
        <taxon>Ranunculales</taxon>
        <taxon>Ranunculaceae</taxon>
        <taxon>Thalictroideae</taxon>
        <taxon>Thalictrum</taxon>
    </lineage>
</organism>
<dbReference type="EMBL" id="JABWDY010004365">
    <property type="protein sequence ID" value="KAF5205224.1"/>
    <property type="molecule type" value="Genomic_DNA"/>
</dbReference>
<dbReference type="Pfam" id="PF03732">
    <property type="entry name" value="Retrotrans_gag"/>
    <property type="match status" value="1"/>
</dbReference>
<sequence>MVGRGGLTRTVRTARLSDIEDEANRSQIEARADATPPGQNVVREQNANVQVQDHETWRHMLESFMKMKPPKFNGSADSEDWKENVENLLDAMDYTQVQKQRLAILCLIGDASLWWKSVTRGENAHNITWEEFCRRFDLRFFPPSLRQAKARKFLTLKQGSMTVLQYETQFTRLARLATHMHLDEFQMARQFEEGLHDELRLLVKGSFCQSLREVSDLSTYLEQDIKEHSELDDTTNSVCNAKEKEVKDQSPHKKPRTETSSYSGTIEQKPFLGKCYRCGSTGHKELTCKVELSDKENKRFTGKCFRCGRAGHKESTCQTVLPVQEVKPKEQSH</sequence>
<evidence type="ECO:0000256" key="2">
    <source>
        <dbReference type="SAM" id="MobiDB-lite"/>
    </source>
</evidence>
<evidence type="ECO:0000313" key="4">
    <source>
        <dbReference type="EMBL" id="KAF5205224.1"/>
    </source>
</evidence>
<dbReference type="PANTHER" id="PTHR15503:SF42">
    <property type="entry name" value="ZINC FINGER, CCHC-TYPE, RETROTRANSPOSON GAG DOMAIN, ASPARTIC PEPTIDASE DOMAIN PROTEIN-RELATED"/>
    <property type="match status" value="1"/>
</dbReference>
<keyword evidence="1" id="KW-0862">Zinc</keyword>
<keyword evidence="1" id="KW-0863">Zinc-finger</keyword>
<dbReference type="PANTHER" id="PTHR15503">
    <property type="entry name" value="LDOC1 RELATED"/>
    <property type="match status" value="1"/>
</dbReference>
<reference evidence="4 5" key="1">
    <citation type="submission" date="2020-06" db="EMBL/GenBank/DDBJ databases">
        <title>Transcriptomic and genomic resources for Thalictrum thalictroides and T. hernandezii: Facilitating candidate gene discovery in an emerging model plant lineage.</title>
        <authorList>
            <person name="Arias T."/>
            <person name="Riano-Pachon D.M."/>
            <person name="Di Stilio V.S."/>
        </authorList>
    </citation>
    <scope>NUCLEOTIDE SEQUENCE [LARGE SCALE GENOMIC DNA]</scope>
    <source>
        <strain evidence="5">cv. WT478/WT964</strain>
        <tissue evidence="4">Leaves</tissue>
    </source>
</reference>
<accession>A0A7J6X6A2</accession>